<evidence type="ECO:0000259" key="5">
    <source>
        <dbReference type="PROSITE" id="PS50977"/>
    </source>
</evidence>
<dbReference type="PRINTS" id="PR00455">
    <property type="entry name" value="HTHTETR"/>
</dbReference>
<evidence type="ECO:0000256" key="3">
    <source>
        <dbReference type="ARBA" id="ARBA00023163"/>
    </source>
</evidence>
<dbReference type="GO" id="GO:0003700">
    <property type="term" value="F:DNA-binding transcription factor activity"/>
    <property type="evidence" value="ECO:0007669"/>
    <property type="project" value="TreeGrafter"/>
</dbReference>
<dbReference type="GO" id="GO:0000976">
    <property type="term" value="F:transcription cis-regulatory region binding"/>
    <property type="evidence" value="ECO:0007669"/>
    <property type="project" value="TreeGrafter"/>
</dbReference>
<organism evidence="6 7">
    <name type="scientific">Camelimonas lactis</name>
    <dbReference type="NCBI Taxonomy" id="659006"/>
    <lineage>
        <taxon>Bacteria</taxon>
        <taxon>Pseudomonadati</taxon>
        <taxon>Pseudomonadota</taxon>
        <taxon>Alphaproteobacteria</taxon>
        <taxon>Hyphomicrobiales</taxon>
        <taxon>Chelatococcaceae</taxon>
        <taxon>Camelimonas</taxon>
    </lineage>
</organism>
<evidence type="ECO:0000256" key="2">
    <source>
        <dbReference type="ARBA" id="ARBA00023125"/>
    </source>
</evidence>
<protein>
    <submittedName>
        <fullName evidence="6">TetR family transcriptional regulator</fullName>
    </submittedName>
</protein>
<dbReference type="Gene3D" id="1.10.357.10">
    <property type="entry name" value="Tetracycline Repressor, domain 2"/>
    <property type="match status" value="1"/>
</dbReference>
<keyword evidence="2 4" id="KW-0238">DNA-binding</keyword>
<dbReference type="PANTHER" id="PTHR30055:SF234">
    <property type="entry name" value="HTH-TYPE TRANSCRIPTIONAL REGULATOR BETI"/>
    <property type="match status" value="1"/>
</dbReference>
<evidence type="ECO:0000256" key="1">
    <source>
        <dbReference type="ARBA" id="ARBA00023015"/>
    </source>
</evidence>
<comment type="caution">
    <text evidence="6">The sequence shown here is derived from an EMBL/GenBank/DDBJ whole genome shotgun (WGS) entry which is preliminary data.</text>
</comment>
<evidence type="ECO:0000313" key="7">
    <source>
        <dbReference type="Proteomes" id="UP000294881"/>
    </source>
</evidence>
<dbReference type="EMBL" id="SLWL01000011">
    <property type="protein sequence ID" value="TCO11787.1"/>
    <property type="molecule type" value="Genomic_DNA"/>
</dbReference>
<dbReference type="InterPro" id="IPR001647">
    <property type="entry name" value="HTH_TetR"/>
</dbReference>
<keyword evidence="1" id="KW-0805">Transcription regulation</keyword>
<dbReference type="InterPro" id="IPR009057">
    <property type="entry name" value="Homeodomain-like_sf"/>
</dbReference>
<dbReference type="InterPro" id="IPR050109">
    <property type="entry name" value="HTH-type_TetR-like_transc_reg"/>
</dbReference>
<evidence type="ECO:0000256" key="4">
    <source>
        <dbReference type="PROSITE-ProRule" id="PRU00335"/>
    </source>
</evidence>
<proteinExistence type="predicted"/>
<dbReference type="Pfam" id="PF00440">
    <property type="entry name" value="TetR_N"/>
    <property type="match status" value="1"/>
</dbReference>
<feature type="DNA-binding region" description="H-T-H motif" evidence="4">
    <location>
        <begin position="40"/>
        <end position="59"/>
    </location>
</feature>
<reference evidence="6 7" key="1">
    <citation type="submission" date="2019-03" db="EMBL/GenBank/DDBJ databases">
        <title>Genomic Encyclopedia of Type Strains, Phase IV (KMG-IV): sequencing the most valuable type-strain genomes for metagenomic binning, comparative biology and taxonomic classification.</title>
        <authorList>
            <person name="Goeker M."/>
        </authorList>
    </citation>
    <scope>NUCLEOTIDE SEQUENCE [LARGE SCALE GENOMIC DNA]</scope>
    <source>
        <strain evidence="6 7">DSM 22958</strain>
    </source>
</reference>
<dbReference type="RefSeq" id="WP_165910010.1">
    <property type="nucleotide sequence ID" value="NZ_JBHUNN010000002.1"/>
</dbReference>
<keyword evidence="7" id="KW-1185">Reference proteome</keyword>
<gene>
    <name evidence="6" type="ORF">EV666_11162</name>
</gene>
<accession>A0A4R2GQ19</accession>
<dbReference type="AlphaFoldDB" id="A0A4R2GQ19"/>
<dbReference type="PROSITE" id="PS50977">
    <property type="entry name" value="HTH_TETR_2"/>
    <property type="match status" value="1"/>
</dbReference>
<feature type="domain" description="HTH tetR-type" evidence="5">
    <location>
        <begin position="17"/>
        <end position="77"/>
    </location>
</feature>
<dbReference type="SUPFAM" id="SSF46689">
    <property type="entry name" value="Homeodomain-like"/>
    <property type="match status" value="1"/>
</dbReference>
<sequence length="233" mass="25358">MGQPAPAAQGRREEAKAERRRRIIHAARELIRETGDAGLSMRALAARAGVSLATPYNLFGSKGAILLAVLEDIKGFGRRFAGYEACSPPDRVLKAAALAVSYYEQDPDFYRALWGSMLRTTGAEARSMIFNPKREAFWIGLLDAAASDGWLLPEIDTAALMRNLDFTFRSIMLHWINGEIGLDSLQPAVGYGYALALRGAATEKGQQLMLERALAFQAELAASPAASDRGRPD</sequence>
<keyword evidence="3" id="KW-0804">Transcription</keyword>
<evidence type="ECO:0000313" key="6">
    <source>
        <dbReference type="EMBL" id="TCO11787.1"/>
    </source>
</evidence>
<dbReference type="Proteomes" id="UP000294881">
    <property type="component" value="Unassembled WGS sequence"/>
</dbReference>
<dbReference type="PANTHER" id="PTHR30055">
    <property type="entry name" value="HTH-TYPE TRANSCRIPTIONAL REGULATOR RUTR"/>
    <property type="match status" value="1"/>
</dbReference>
<name>A0A4R2GQ19_9HYPH</name>